<dbReference type="GO" id="GO:0000147">
    <property type="term" value="P:actin cortical patch assembly"/>
    <property type="evidence" value="ECO:0007669"/>
    <property type="project" value="TreeGrafter"/>
</dbReference>
<feature type="compositionally biased region" description="Low complexity" evidence="9">
    <location>
        <begin position="1056"/>
        <end position="1076"/>
    </location>
</feature>
<feature type="compositionally biased region" description="Low complexity" evidence="9">
    <location>
        <begin position="608"/>
        <end position="627"/>
    </location>
</feature>
<keyword evidence="5" id="KW-0418">Kinase</keyword>
<feature type="compositionally biased region" description="Low complexity" evidence="9">
    <location>
        <begin position="1286"/>
        <end position="1295"/>
    </location>
</feature>
<evidence type="ECO:0000256" key="4">
    <source>
        <dbReference type="ARBA" id="ARBA00022741"/>
    </source>
</evidence>
<feature type="compositionally biased region" description="Polar residues" evidence="9">
    <location>
        <begin position="633"/>
        <end position="644"/>
    </location>
</feature>
<evidence type="ECO:0000256" key="6">
    <source>
        <dbReference type="ARBA" id="ARBA00022840"/>
    </source>
</evidence>
<keyword evidence="2" id="KW-0723">Serine/threonine-protein kinase</keyword>
<keyword evidence="12" id="KW-1185">Reference proteome</keyword>
<dbReference type="GO" id="GO:0004674">
    <property type="term" value="F:protein serine/threonine kinase activity"/>
    <property type="evidence" value="ECO:0007669"/>
    <property type="project" value="UniProtKB-KW"/>
</dbReference>
<feature type="domain" description="Protein kinase" evidence="10">
    <location>
        <begin position="27"/>
        <end position="308"/>
    </location>
</feature>
<dbReference type="GO" id="GO:0007015">
    <property type="term" value="P:actin filament organization"/>
    <property type="evidence" value="ECO:0007669"/>
    <property type="project" value="TreeGrafter"/>
</dbReference>
<feature type="compositionally biased region" description="Low complexity" evidence="9">
    <location>
        <begin position="508"/>
        <end position="532"/>
    </location>
</feature>
<dbReference type="EC" id="2.7.11.1" evidence="1"/>
<feature type="compositionally biased region" description="Polar residues" evidence="9">
    <location>
        <begin position="728"/>
        <end position="766"/>
    </location>
</feature>
<keyword evidence="3" id="KW-0808">Transferase</keyword>
<sequence length="1335" mass="141254">MAQFGYPAQGKDLLVFGQAITVGEYTVKVERHLSQGGFAHVYLVRTEQPVGGTTQHVLKHIRVAHESLLNEVKVEVDVMRKLRGHPNIVNLIDAAWSKHPSGSVEVFILMEFCPGGGIIDMMNRRLRERLTEAEILQIFVDVCEGVACMHSRQPAMLHRDLKVENILQASATKYKLCDFGSTCNVALRPPSTLQEIQALGADLDRHTTLQYRAPEMIDPNLRRPIDEKSDVWALGVLLYKLCYYTTPFEEHGPLAILNVQYTTPPYPVYSPQMNQLIGSMLREYGAHRPTVFELLARVHAMRGTHQLMDYKPSPSLPSTSPIPPPTSSLDGILVRSNKDQAGNGAAAARKQVLDAIAPMRRGRPETSADDRAWEAVKAKSNMSDPWDVQLKRVDAAKSPPVPVSSPAGAPGFGDSFKPSVRTAHATSPVPPVQSPPSSFPASSYSSPAPPAKLPTPSQYPNVLRAPSAPMHLPQPPPPVTSPPVDPSSLSAEERFPSLDELDRAFSGNANFSPPSLASPPAFAGSSAPSLPARPSGLTPAAPLRGARSQQVTGVAMKEAAKEGKPLPTPALPTGHDSSPLSPTARPSLRRHRSSVAIKSPVLSSYGIPASQSKPAAPAPASTSTSTPDWLTGNGHQQETSSAKLQKQRDWLTGDNEDFEPAPPAPSVTRSSLNGPRPMMGPRPLPSSPAKSAMGRSTSPKPPLPPRQRAESPEAIKEETPSAFLRSSAFRNEPSSSFKSETASVFKPSQQSSSAFKRSPAGDSSSRPLPVEPVRTSPAQTGLTDNWSPVEQYHPRTDKNKRKSSSSSSSDDEKGPEEALPEVRRSVLEPKVRKSKIRPKGRTSSVHDLVDLWSTTPAEGKAEAYETQQPSPPKPERPPSVQTQRPPSRLERPPSVQGYAPYGQKRSPAPSPVLRPSPMQPAPPSPAKARPQSMFAYGGGSSLGPPSSSAQQTQPAKFTALQHQTPNLGGLAAPAPDPAKLRAGRRGSISDMVDKYEALASPRSPTGPRWSPSAAQTTVPLPGLATPSQPPVGRTSPGLFAPQQRRVSTGRISPALSTTSSSTASTSAFQRRQQQQQPLRKNTAPAASPTKPVGARPPSPSKAAFDFGAPRTGTPMSGSGTPPPHATTPRPMGTVTPKPHTTGTGVKPTSTGMGVRSIVTGTGLKSTTTGSGVKPLATGSSVKPLSTGGFAGLKPITTGTGVKTSSTGAGLKSPTIAGSGVGPGHSRNSSTSVLFGNRIGTPVPSSPVTLVSPIPTKPVSLSRRPVNAPPLKPITPPRELNGGGSTTGSIGASGATPQHIASPTPDRPYSGVSKLIDQWQRKTEESAQAPTRKLKG</sequence>
<reference evidence="11 12" key="1">
    <citation type="journal article" date="2016" name="Mol. Biol. Evol.">
        <title>Comparative Genomics of Early-Diverging Mushroom-Forming Fungi Provides Insights into the Origins of Lignocellulose Decay Capabilities.</title>
        <authorList>
            <person name="Nagy L.G."/>
            <person name="Riley R."/>
            <person name="Tritt A."/>
            <person name="Adam C."/>
            <person name="Daum C."/>
            <person name="Floudas D."/>
            <person name="Sun H."/>
            <person name="Yadav J.S."/>
            <person name="Pangilinan J."/>
            <person name="Larsson K.H."/>
            <person name="Matsuura K."/>
            <person name="Barry K."/>
            <person name="Labutti K."/>
            <person name="Kuo R."/>
            <person name="Ohm R.A."/>
            <person name="Bhattacharya S.S."/>
            <person name="Shirouzu T."/>
            <person name="Yoshinaga Y."/>
            <person name="Martin F.M."/>
            <person name="Grigoriev I.V."/>
            <person name="Hibbett D.S."/>
        </authorList>
    </citation>
    <scope>NUCLEOTIDE SEQUENCE [LARGE SCALE GENOMIC DNA]</scope>
    <source>
        <strain evidence="11 12">HHB12029</strain>
    </source>
</reference>
<evidence type="ECO:0000313" key="12">
    <source>
        <dbReference type="Proteomes" id="UP000077266"/>
    </source>
</evidence>
<evidence type="ECO:0000256" key="5">
    <source>
        <dbReference type="ARBA" id="ARBA00022777"/>
    </source>
</evidence>
<evidence type="ECO:0000259" key="10">
    <source>
        <dbReference type="PROSITE" id="PS50011"/>
    </source>
</evidence>
<feature type="compositionally biased region" description="Pro residues" evidence="9">
    <location>
        <begin position="428"/>
        <end position="438"/>
    </location>
</feature>
<feature type="compositionally biased region" description="Polar residues" evidence="9">
    <location>
        <begin position="1138"/>
        <end position="1151"/>
    </location>
</feature>
<feature type="compositionally biased region" description="Pro residues" evidence="9">
    <location>
        <begin position="908"/>
        <end position="925"/>
    </location>
</feature>
<feature type="region of interest" description="Disordered" evidence="9">
    <location>
        <begin position="396"/>
        <end position="1335"/>
    </location>
</feature>
<accession>A0A165KVR5</accession>
<feature type="compositionally biased region" description="Low complexity" evidence="9">
    <location>
        <begin position="1196"/>
        <end position="1209"/>
    </location>
</feature>
<dbReference type="InParanoid" id="A0A165KVR5"/>
<evidence type="ECO:0000256" key="1">
    <source>
        <dbReference type="ARBA" id="ARBA00012513"/>
    </source>
</evidence>
<evidence type="ECO:0000256" key="2">
    <source>
        <dbReference type="ARBA" id="ARBA00022527"/>
    </source>
</evidence>
<comment type="catalytic activity">
    <reaction evidence="8">
        <text>L-seryl-[protein] + ATP = O-phospho-L-seryl-[protein] + ADP + H(+)</text>
        <dbReference type="Rhea" id="RHEA:17989"/>
        <dbReference type="Rhea" id="RHEA-COMP:9863"/>
        <dbReference type="Rhea" id="RHEA-COMP:11604"/>
        <dbReference type="ChEBI" id="CHEBI:15378"/>
        <dbReference type="ChEBI" id="CHEBI:29999"/>
        <dbReference type="ChEBI" id="CHEBI:30616"/>
        <dbReference type="ChEBI" id="CHEBI:83421"/>
        <dbReference type="ChEBI" id="CHEBI:456216"/>
        <dbReference type="EC" id="2.7.11.1"/>
    </reaction>
</comment>
<feature type="compositionally biased region" description="Polar residues" evidence="9">
    <location>
        <begin position="776"/>
        <end position="788"/>
    </location>
</feature>
<evidence type="ECO:0000313" key="11">
    <source>
        <dbReference type="EMBL" id="KZV96962.1"/>
    </source>
</evidence>
<dbReference type="GO" id="GO:0005737">
    <property type="term" value="C:cytoplasm"/>
    <property type="evidence" value="ECO:0007669"/>
    <property type="project" value="TreeGrafter"/>
</dbReference>
<feature type="compositionally biased region" description="Low complexity" evidence="9">
    <location>
        <begin position="1109"/>
        <end position="1119"/>
    </location>
</feature>
<evidence type="ECO:0000256" key="7">
    <source>
        <dbReference type="ARBA" id="ARBA00047899"/>
    </source>
</evidence>
<dbReference type="Proteomes" id="UP000077266">
    <property type="component" value="Unassembled WGS sequence"/>
</dbReference>
<name>A0A165KVR5_EXIGL</name>
<feature type="compositionally biased region" description="Basic and acidic residues" evidence="9">
    <location>
        <begin position="491"/>
        <end position="503"/>
    </location>
</feature>
<dbReference type="PROSITE" id="PS50011">
    <property type="entry name" value="PROTEIN_KINASE_DOM"/>
    <property type="match status" value="1"/>
</dbReference>
<feature type="compositionally biased region" description="Low complexity" evidence="9">
    <location>
        <begin position="1158"/>
        <end position="1173"/>
    </location>
</feature>
<feature type="compositionally biased region" description="Pro residues" evidence="9">
    <location>
        <begin position="1266"/>
        <end position="1275"/>
    </location>
</feature>
<feature type="compositionally biased region" description="Pro residues" evidence="9">
    <location>
        <begin position="472"/>
        <end position="485"/>
    </location>
</feature>
<comment type="catalytic activity">
    <reaction evidence="7">
        <text>L-threonyl-[protein] + ATP = O-phospho-L-threonyl-[protein] + ADP + H(+)</text>
        <dbReference type="Rhea" id="RHEA:46608"/>
        <dbReference type="Rhea" id="RHEA-COMP:11060"/>
        <dbReference type="Rhea" id="RHEA-COMP:11605"/>
        <dbReference type="ChEBI" id="CHEBI:15378"/>
        <dbReference type="ChEBI" id="CHEBI:30013"/>
        <dbReference type="ChEBI" id="CHEBI:30616"/>
        <dbReference type="ChEBI" id="CHEBI:61977"/>
        <dbReference type="ChEBI" id="CHEBI:456216"/>
        <dbReference type="EC" id="2.7.11.1"/>
    </reaction>
</comment>
<keyword evidence="6" id="KW-0067">ATP-binding</keyword>
<dbReference type="EMBL" id="KV425936">
    <property type="protein sequence ID" value="KZV96962.1"/>
    <property type="molecule type" value="Genomic_DNA"/>
</dbReference>
<dbReference type="InterPro" id="IPR000719">
    <property type="entry name" value="Prot_kinase_dom"/>
</dbReference>
<feature type="compositionally biased region" description="Basic and acidic residues" evidence="9">
    <location>
        <begin position="810"/>
        <end position="831"/>
    </location>
</feature>
<dbReference type="InterPro" id="IPR011009">
    <property type="entry name" value="Kinase-like_dom_sf"/>
</dbReference>
<dbReference type="STRING" id="1314781.A0A165KVR5"/>
<evidence type="ECO:0000256" key="3">
    <source>
        <dbReference type="ARBA" id="ARBA00022679"/>
    </source>
</evidence>
<dbReference type="Gene3D" id="1.10.510.10">
    <property type="entry name" value="Transferase(Phosphotransferase) domain 1"/>
    <property type="match status" value="1"/>
</dbReference>
<evidence type="ECO:0000256" key="9">
    <source>
        <dbReference type="SAM" id="MobiDB-lite"/>
    </source>
</evidence>
<feature type="compositionally biased region" description="Basic and acidic residues" evidence="9">
    <location>
        <begin position="707"/>
        <end position="719"/>
    </location>
</feature>
<dbReference type="OrthoDB" id="2018507at2759"/>
<dbReference type="Pfam" id="PF00069">
    <property type="entry name" value="Pkinase"/>
    <property type="match status" value="1"/>
</dbReference>
<dbReference type="PANTHER" id="PTHR22967">
    <property type="entry name" value="SERINE/THREONINE PROTEIN KINASE"/>
    <property type="match status" value="1"/>
</dbReference>
<dbReference type="SMART" id="SM00220">
    <property type="entry name" value="S_TKc"/>
    <property type="match status" value="1"/>
</dbReference>
<dbReference type="GO" id="GO:0005524">
    <property type="term" value="F:ATP binding"/>
    <property type="evidence" value="ECO:0007669"/>
    <property type="project" value="UniProtKB-KW"/>
</dbReference>
<keyword evidence="4" id="KW-0547">Nucleotide-binding</keyword>
<proteinExistence type="predicted"/>
<protein>
    <recommendedName>
        <fullName evidence="1">non-specific serine/threonine protein kinase</fullName>
        <ecNumber evidence="1">2.7.11.1</ecNumber>
    </recommendedName>
</protein>
<dbReference type="SUPFAM" id="SSF56112">
    <property type="entry name" value="Protein kinase-like (PK-like)"/>
    <property type="match status" value="1"/>
</dbReference>
<organism evidence="11 12">
    <name type="scientific">Exidia glandulosa HHB12029</name>
    <dbReference type="NCBI Taxonomy" id="1314781"/>
    <lineage>
        <taxon>Eukaryota</taxon>
        <taxon>Fungi</taxon>
        <taxon>Dikarya</taxon>
        <taxon>Basidiomycota</taxon>
        <taxon>Agaricomycotina</taxon>
        <taxon>Agaricomycetes</taxon>
        <taxon>Auriculariales</taxon>
        <taxon>Exidiaceae</taxon>
        <taxon>Exidia</taxon>
    </lineage>
</organism>
<dbReference type="PANTHER" id="PTHR22967:SF57">
    <property type="entry name" value="AUXILIN, ISOFORM A-RELATED"/>
    <property type="match status" value="1"/>
</dbReference>
<feature type="compositionally biased region" description="Polar residues" evidence="9">
    <location>
        <begin position="949"/>
        <end position="966"/>
    </location>
</feature>
<gene>
    <name evidence="11" type="ORF">EXIGLDRAFT_670609</name>
</gene>
<feature type="compositionally biased region" description="Low complexity" evidence="9">
    <location>
        <begin position="1240"/>
        <end position="1253"/>
    </location>
</feature>
<evidence type="ECO:0000256" key="8">
    <source>
        <dbReference type="ARBA" id="ARBA00048679"/>
    </source>
</evidence>